<feature type="transmembrane region" description="Helical" evidence="1">
    <location>
        <begin position="121"/>
        <end position="145"/>
    </location>
</feature>
<organism evidence="2 3">
    <name type="scientific">Pilibacter termitis</name>
    <dbReference type="NCBI Taxonomy" id="263852"/>
    <lineage>
        <taxon>Bacteria</taxon>
        <taxon>Bacillati</taxon>
        <taxon>Bacillota</taxon>
        <taxon>Bacilli</taxon>
        <taxon>Lactobacillales</taxon>
        <taxon>Enterococcaceae</taxon>
        <taxon>Pilibacter</taxon>
    </lineage>
</organism>
<dbReference type="Proteomes" id="UP000190328">
    <property type="component" value="Unassembled WGS sequence"/>
</dbReference>
<dbReference type="InterPro" id="IPR010178">
    <property type="entry name" value="Lit"/>
</dbReference>
<reference evidence="2 3" key="1">
    <citation type="submission" date="2017-02" db="EMBL/GenBank/DDBJ databases">
        <authorList>
            <person name="Peterson S.W."/>
        </authorList>
    </citation>
    <scope>NUCLEOTIDE SEQUENCE [LARGE SCALE GENOMIC DNA]</scope>
    <source>
        <strain evidence="2 3">ATCC BAA-1030</strain>
    </source>
</reference>
<dbReference type="NCBIfam" id="TIGR01906">
    <property type="entry name" value="integ_TIGR01906"/>
    <property type="match status" value="1"/>
</dbReference>
<keyword evidence="3" id="KW-1185">Reference proteome</keyword>
<dbReference type="RefSeq" id="WP_078807414.1">
    <property type="nucleotide sequence ID" value="NZ_FUXI01000015.1"/>
</dbReference>
<evidence type="ECO:0000313" key="3">
    <source>
        <dbReference type="Proteomes" id="UP000190328"/>
    </source>
</evidence>
<keyword evidence="1" id="KW-1133">Transmembrane helix</keyword>
<keyword evidence="1" id="KW-0472">Membrane</keyword>
<dbReference type="AlphaFoldDB" id="A0A1T4NM90"/>
<sequence>MKIENLKEFFGKFCVYMSIFLGSIVFVIHAKFLYLIILRTEKLQNIVPLSEKEIIKNYDALMDYMNNPFEKTLVMPNFPSSTQGLIHFAEVKNLFILATVLFVLAFLGAIWYLLKIRRENAWWKFIFSVKIAMLAPFVIGIFSALNFDVVFTLFHKILFRNDFWIYDATKDPIIKVLPENYFLLCFFVFFGLAEILLAGLFWKARKSIKGNSKNSA</sequence>
<dbReference type="Pfam" id="PF07314">
    <property type="entry name" value="Lit"/>
    <property type="match status" value="1"/>
</dbReference>
<dbReference type="EMBL" id="FUXI01000015">
    <property type="protein sequence ID" value="SJZ80217.1"/>
    <property type="molecule type" value="Genomic_DNA"/>
</dbReference>
<evidence type="ECO:0000313" key="2">
    <source>
        <dbReference type="EMBL" id="SJZ80217.1"/>
    </source>
</evidence>
<evidence type="ECO:0000256" key="1">
    <source>
        <dbReference type="SAM" id="Phobius"/>
    </source>
</evidence>
<feature type="transmembrane region" description="Helical" evidence="1">
    <location>
        <begin position="12"/>
        <end position="37"/>
    </location>
</feature>
<feature type="transmembrane region" description="Helical" evidence="1">
    <location>
        <begin position="181"/>
        <end position="202"/>
    </location>
</feature>
<protein>
    <submittedName>
        <fullName evidence="2">Integral membrane protein TIGR01906</fullName>
    </submittedName>
</protein>
<name>A0A1T4NM90_9ENTE</name>
<feature type="transmembrane region" description="Helical" evidence="1">
    <location>
        <begin position="94"/>
        <end position="114"/>
    </location>
</feature>
<keyword evidence="1" id="KW-0812">Transmembrane</keyword>
<gene>
    <name evidence="2" type="ORF">SAMN02745116_01478</name>
</gene>
<proteinExistence type="predicted"/>
<dbReference type="STRING" id="263852.SAMN02745116_01478"/>
<dbReference type="OrthoDB" id="9813051at2"/>
<accession>A0A1T4NM90</accession>